<name>A0A8S3UUB2_MYTED</name>
<organism evidence="3 4">
    <name type="scientific">Mytilus edulis</name>
    <name type="common">Blue mussel</name>
    <dbReference type="NCBI Taxonomy" id="6550"/>
    <lineage>
        <taxon>Eukaryota</taxon>
        <taxon>Metazoa</taxon>
        <taxon>Spiralia</taxon>
        <taxon>Lophotrochozoa</taxon>
        <taxon>Mollusca</taxon>
        <taxon>Bivalvia</taxon>
        <taxon>Autobranchia</taxon>
        <taxon>Pteriomorphia</taxon>
        <taxon>Mytilida</taxon>
        <taxon>Mytiloidea</taxon>
        <taxon>Mytilidae</taxon>
        <taxon>Mytilinae</taxon>
        <taxon>Mytilus</taxon>
    </lineage>
</organism>
<protein>
    <submittedName>
        <fullName evidence="3">UPF0462 protein C4orf33 homolog,UPF0462 protein C4orf33</fullName>
    </submittedName>
</protein>
<evidence type="ECO:0000256" key="1">
    <source>
        <dbReference type="ARBA" id="ARBA00038085"/>
    </source>
</evidence>
<dbReference type="EMBL" id="CAJPWZ010002747">
    <property type="protein sequence ID" value="CAG2244756.1"/>
    <property type="molecule type" value="Genomic_DNA"/>
</dbReference>
<dbReference type="PANTHER" id="PTHR31475">
    <property type="entry name" value="UPF0462 PROTEIN"/>
    <property type="match status" value="1"/>
</dbReference>
<sequence>MHHSSSPGSSKKHSYTPQKSITPKRIRTLYPMKHSPASFSANDNTTSSNPEDDDTTIVNEKTTTCTQYTTEQMATERIRITKTFDNKDVHHAPVTVVLKGPTESEDNLTILVESPLFNDPKDPGGLPGQPFDTIWEYEVVEVFLLNDQDNYLEVILSPHGQHYVLIQGGYRNKLKVEMPIEYTTTKEESRWSGKAIIPGSYLPPKVTKWNVYAMHGTGEARQFESLHGDINGKHEKPDFHDLSLFGPIDMGRILPNNWSLEYSSDEWRDYL</sequence>
<dbReference type="AlphaFoldDB" id="A0A8S3UUB2"/>
<keyword evidence="4" id="KW-1185">Reference proteome</keyword>
<accession>A0A8S3UUB2</accession>
<evidence type="ECO:0000313" key="3">
    <source>
        <dbReference type="EMBL" id="CAG2244756.1"/>
    </source>
</evidence>
<feature type="region of interest" description="Disordered" evidence="2">
    <location>
        <begin position="1"/>
        <end position="56"/>
    </location>
</feature>
<gene>
    <name evidence="3" type="ORF">MEDL_56799</name>
</gene>
<evidence type="ECO:0000313" key="4">
    <source>
        <dbReference type="Proteomes" id="UP000683360"/>
    </source>
</evidence>
<feature type="compositionally biased region" description="Polar residues" evidence="2">
    <location>
        <begin position="37"/>
        <end position="49"/>
    </location>
</feature>
<dbReference type="Gene3D" id="2.60.40.1190">
    <property type="match status" value="1"/>
</dbReference>
<comment type="similarity">
    <text evidence="1">Belongs to the UPF0462 family.</text>
</comment>
<reference evidence="3" key="1">
    <citation type="submission" date="2021-03" db="EMBL/GenBank/DDBJ databases">
        <authorList>
            <person name="Bekaert M."/>
        </authorList>
    </citation>
    <scope>NUCLEOTIDE SEQUENCE</scope>
</reference>
<dbReference type="OrthoDB" id="10056816at2759"/>
<dbReference type="PANTHER" id="PTHR31475:SF5">
    <property type="entry name" value="UPF0462 PROTEIN C4ORF33 HOMOLOG"/>
    <property type="match status" value="1"/>
</dbReference>
<proteinExistence type="inferred from homology"/>
<dbReference type="Proteomes" id="UP000683360">
    <property type="component" value="Unassembled WGS sequence"/>
</dbReference>
<comment type="caution">
    <text evidence="3">The sequence shown here is derived from an EMBL/GenBank/DDBJ whole genome shotgun (WGS) entry which is preliminary data.</text>
</comment>
<evidence type="ECO:0000256" key="2">
    <source>
        <dbReference type="SAM" id="MobiDB-lite"/>
    </source>
</evidence>